<dbReference type="GO" id="GO:0051087">
    <property type="term" value="F:protein-folding chaperone binding"/>
    <property type="evidence" value="ECO:0007669"/>
    <property type="project" value="InterPro"/>
</dbReference>
<evidence type="ECO:0000256" key="6">
    <source>
        <dbReference type="ARBA" id="ARBA00023186"/>
    </source>
</evidence>
<sequence length="260" mass="28008">MSRRPRIPETRANRGSERPSADVRGGPGAQPPPGRPSPPEGAEALDRADAGLRIASGSRLVIVPRAMSDPEQNGANDEAGETAEAPAERAEPAEERATTLEDKLGEAQAEAARMREQLLRTAADFDNFRKRSRREVDEAQRRGRETILKDLLPVFDNLERAATHAESAPDAKSVADGVRIVLKQFLDTLERMGIKRIPAVGKPFDPSVHEAIQQIESTEHPAGVVIAEVQPGYILGDYLIRASMVVVSKGPPAEPAPAAS</sequence>
<dbReference type="PROSITE" id="PS01071">
    <property type="entry name" value="GRPE"/>
    <property type="match status" value="1"/>
</dbReference>
<feature type="compositionally biased region" description="Basic and acidic residues" evidence="13">
    <location>
        <begin position="86"/>
        <end position="100"/>
    </location>
</feature>
<name>A0A4P2PT49_SORCE</name>
<dbReference type="GO" id="GO:0005737">
    <property type="term" value="C:cytoplasm"/>
    <property type="evidence" value="ECO:0007669"/>
    <property type="project" value="UniProtKB-SubCell"/>
</dbReference>
<dbReference type="Gene3D" id="3.90.20.20">
    <property type="match status" value="1"/>
</dbReference>
<feature type="compositionally biased region" description="Pro residues" evidence="13">
    <location>
        <begin position="29"/>
        <end position="39"/>
    </location>
</feature>
<dbReference type="CDD" id="cd00446">
    <property type="entry name" value="GrpE"/>
    <property type="match status" value="1"/>
</dbReference>
<accession>A0A4P2PT49</accession>
<dbReference type="SUPFAM" id="SSF51064">
    <property type="entry name" value="Head domain of nucleotide exchange factor GrpE"/>
    <property type="match status" value="1"/>
</dbReference>
<keyword evidence="6 10" id="KW-0143">Chaperone</keyword>
<evidence type="ECO:0000256" key="5">
    <source>
        <dbReference type="ARBA" id="ARBA00023016"/>
    </source>
</evidence>
<dbReference type="NCBIfam" id="NF010738">
    <property type="entry name" value="PRK14140.1"/>
    <property type="match status" value="1"/>
</dbReference>
<dbReference type="InterPro" id="IPR009012">
    <property type="entry name" value="GrpE_head"/>
</dbReference>
<feature type="compositionally biased region" description="Basic and acidic residues" evidence="13">
    <location>
        <begin position="1"/>
        <end position="21"/>
    </location>
</feature>
<evidence type="ECO:0000313" key="15">
    <source>
        <dbReference type="Proteomes" id="UP000295781"/>
    </source>
</evidence>
<protein>
    <recommendedName>
        <fullName evidence="8 10">Protein GrpE</fullName>
    </recommendedName>
    <alternativeName>
        <fullName evidence="9 10">HSP-70 cofactor</fullName>
    </alternativeName>
</protein>
<comment type="subcellular location">
    <subcellularLocation>
        <location evidence="1 10">Cytoplasm</location>
    </subcellularLocation>
</comment>
<reference evidence="14 15" key="1">
    <citation type="submission" date="2015-09" db="EMBL/GenBank/DDBJ databases">
        <title>Sorangium comparison.</title>
        <authorList>
            <person name="Zaburannyi N."/>
            <person name="Bunk B."/>
            <person name="Overmann J."/>
            <person name="Mueller R."/>
        </authorList>
    </citation>
    <scope>NUCLEOTIDE SEQUENCE [LARGE SCALE GENOMIC DNA]</scope>
    <source>
        <strain evidence="14 15">So ceGT47</strain>
    </source>
</reference>
<proteinExistence type="inferred from homology"/>
<feature type="region of interest" description="Disordered" evidence="13">
    <location>
        <begin position="1"/>
        <end position="100"/>
    </location>
</feature>
<dbReference type="FunFam" id="2.30.22.10:FF:000001">
    <property type="entry name" value="Protein GrpE"/>
    <property type="match status" value="1"/>
</dbReference>
<evidence type="ECO:0000256" key="2">
    <source>
        <dbReference type="ARBA" id="ARBA00009054"/>
    </source>
</evidence>
<dbReference type="Proteomes" id="UP000295781">
    <property type="component" value="Chromosome"/>
</dbReference>
<evidence type="ECO:0000256" key="11">
    <source>
        <dbReference type="RuleBase" id="RU000639"/>
    </source>
</evidence>
<gene>
    <name evidence="10" type="primary">grpE</name>
    <name evidence="14" type="ORF">SOCEGT47_000040</name>
</gene>
<dbReference type="GO" id="GO:0006457">
    <property type="term" value="P:protein folding"/>
    <property type="evidence" value="ECO:0007669"/>
    <property type="project" value="InterPro"/>
</dbReference>
<evidence type="ECO:0000256" key="1">
    <source>
        <dbReference type="ARBA" id="ARBA00004496"/>
    </source>
</evidence>
<evidence type="ECO:0000256" key="8">
    <source>
        <dbReference type="ARBA" id="ARBA00072274"/>
    </source>
</evidence>
<dbReference type="AlphaFoldDB" id="A0A4P2PT49"/>
<evidence type="ECO:0000256" key="10">
    <source>
        <dbReference type="HAMAP-Rule" id="MF_01151"/>
    </source>
</evidence>
<keyword evidence="5 10" id="KW-0346">Stress response</keyword>
<dbReference type="GO" id="GO:0000774">
    <property type="term" value="F:adenyl-nucleotide exchange factor activity"/>
    <property type="evidence" value="ECO:0007669"/>
    <property type="project" value="InterPro"/>
</dbReference>
<evidence type="ECO:0000256" key="7">
    <source>
        <dbReference type="ARBA" id="ARBA00053401"/>
    </source>
</evidence>
<keyword evidence="4 10" id="KW-0963">Cytoplasm</keyword>
<evidence type="ECO:0000256" key="3">
    <source>
        <dbReference type="ARBA" id="ARBA00011738"/>
    </source>
</evidence>
<dbReference type="GO" id="GO:0042803">
    <property type="term" value="F:protein homodimerization activity"/>
    <property type="evidence" value="ECO:0007669"/>
    <property type="project" value="InterPro"/>
</dbReference>
<evidence type="ECO:0000256" key="4">
    <source>
        <dbReference type="ARBA" id="ARBA00022490"/>
    </source>
</evidence>
<dbReference type="InterPro" id="IPR013805">
    <property type="entry name" value="GrpE_CC"/>
</dbReference>
<dbReference type="Gene3D" id="2.30.22.10">
    <property type="entry name" value="Head domain of nucleotide exchange factor GrpE"/>
    <property type="match status" value="1"/>
</dbReference>
<evidence type="ECO:0000256" key="13">
    <source>
        <dbReference type="SAM" id="MobiDB-lite"/>
    </source>
</evidence>
<evidence type="ECO:0000313" key="14">
    <source>
        <dbReference type="EMBL" id="AUX19553.1"/>
    </source>
</evidence>
<dbReference type="GO" id="GO:0051082">
    <property type="term" value="F:unfolded protein binding"/>
    <property type="evidence" value="ECO:0007669"/>
    <property type="project" value="TreeGrafter"/>
</dbReference>
<comment type="subunit">
    <text evidence="3 10">Homodimer.</text>
</comment>
<dbReference type="PRINTS" id="PR00773">
    <property type="entry name" value="GRPEPROTEIN"/>
</dbReference>
<organism evidence="14 15">
    <name type="scientific">Sorangium cellulosum</name>
    <name type="common">Polyangium cellulosum</name>
    <dbReference type="NCBI Taxonomy" id="56"/>
    <lineage>
        <taxon>Bacteria</taxon>
        <taxon>Pseudomonadati</taxon>
        <taxon>Myxococcota</taxon>
        <taxon>Polyangia</taxon>
        <taxon>Polyangiales</taxon>
        <taxon>Polyangiaceae</taxon>
        <taxon>Sorangium</taxon>
    </lineage>
</organism>
<dbReference type="Pfam" id="PF01025">
    <property type="entry name" value="GrpE"/>
    <property type="match status" value="1"/>
</dbReference>
<dbReference type="EMBL" id="CP012670">
    <property type="protein sequence ID" value="AUX19553.1"/>
    <property type="molecule type" value="Genomic_DNA"/>
</dbReference>
<dbReference type="PANTHER" id="PTHR21237:SF40">
    <property type="entry name" value="CELL CYCLE AND APOPTOSIS REGULATOR PROTEIN 2"/>
    <property type="match status" value="1"/>
</dbReference>
<dbReference type="PANTHER" id="PTHR21237">
    <property type="entry name" value="GRPE PROTEIN"/>
    <property type="match status" value="1"/>
</dbReference>
<comment type="similarity">
    <text evidence="2 10 12">Belongs to the GrpE family.</text>
</comment>
<dbReference type="InterPro" id="IPR000740">
    <property type="entry name" value="GrpE"/>
</dbReference>
<dbReference type="HAMAP" id="MF_01151">
    <property type="entry name" value="GrpE"/>
    <property type="match status" value="1"/>
</dbReference>
<evidence type="ECO:0000256" key="12">
    <source>
        <dbReference type="RuleBase" id="RU004478"/>
    </source>
</evidence>
<evidence type="ECO:0000256" key="9">
    <source>
        <dbReference type="ARBA" id="ARBA00076414"/>
    </source>
</evidence>
<dbReference type="SUPFAM" id="SSF58014">
    <property type="entry name" value="Coiled-coil domain of nucleotide exchange factor GrpE"/>
    <property type="match status" value="1"/>
</dbReference>
<comment type="function">
    <text evidence="7 10 11">Participates actively in the response to hyperosmotic and heat shock by preventing the aggregation of stress-denatured proteins, in association with DnaK and GrpE. It is the nucleotide exchange factor for DnaK and may function as a thermosensor. Unfolded proteins bind initially to DnaJ; upon interaction with the DnaJ-bound protein, DnaK hydrolyzes its bound ATP, resulting in the formation of a stable complex. GrpE releases ADP from DnaK; ATP binding to DnaK triggers the release of the substrate protein, thus completing the reaction cycle. Several rounds of ATP-dependent interactions between DnaJ, DnaK and GrpE are required for fully efficient folding.</text>
</comment>